<keyword evidence="2" id="KW-1185">Reference proteome</keyword>
<dbReference type="EMBL" id="OX465080">
    <property type="protein sequence ID" value="CAI9280138.1"/>
    <property type="molecule type" value="Genomic_DNA"/>
</dbReference>
<dbReference type="PANTHER" id="PTHR35318:SF7">
    <property type="match status" value="1"/>
</dbReference>
<evidence type="ECO:0000313" key="1">
    <source>
        <dbReference type="EMBL" id="CAI9280138.1"/>
    </source>
</evidence>
<proteinExistence type="predicted"/>
<dbReference type="PANTHER" id="PTHR35318">
    <property type="entry name" value="BNAA10G08410D PROTEIN"/>
    <property type="match status" value="1"/>
</dbReference>
<evidence type="ECO:0000313" key="2">
    <source>
        <dbReference type="Proteomes" id="UP001177003"/>
    </source>
</evidence>
<name>A0AA36E2S8_LACSI</name>
<dbReference type="Proteomes" id="UP001177003">
    <property type="component" value="Chromosome 4"/>
</dbReference>
<reference evidence="1" key="1">
    <citation type="submission" date="2023-04" db="EMBL/GenBank/DDBJ databases">
        <authorList>
            <person name="Vijverberg K."/>
            <person name="Xiong W."/>
            <person name="Schranz E."/>
        </authorList>
    </citation>
    <scope>NUCLEOTIDE SEQUENCE</scope>
</reference>
<gene>
    <name evidence="1" type="ORF">LSALG_LOCUS19898</name>
</gene>
<organism evidence="1 2">
    <name type="scientific">Lactuca saligna</name>
    <name type="common">Willowleaf lettuce</name>
    <dbReference type="NCBI Taxonomy" id="75948"/>
    <lineage>
        <taxon>Eukaryota</taxon>
        <taxon>Viridiplantae</taxon>
        <taxon>Streptophyta</taxon>
        <taxon>Embryophyta</taxon>
        <taxon>Tracheophyta</taxon>
        <taxon>Spermatophyta</taxon>
        <taxon>Magnoliopsida</taxon>
        <taxon>eudicotyledons</taxon>
        <taxon>Gunneridae</taxon>
        <taxon>Pentapetalae</taxon>
        <taxon>asterids</taxon>
        <taxon>campanulids</taxon>
        <taxon>Asterales</taxon>
        <taxon>Asteraceae</taxon>
        <taxon>Cichorioideae</taxon>
        <taxon>Cichorieae</taxon>
        <taxon>Lactucinae</taxon>
        <taxon>Lactuca</taxon>
    </lineage>
</organism>
<accession>A0AA36E2S8</accession>
<sequence>MGLISLLVKKRGKRLLQLRECSNSTIESPLKRKLTQAICFSNCFTLFPFLDSLLLKIQPEIISADDCISRRRTNQRKSTKHWRPVLKAIEEDGVLSRSPESTAIARSEKNLLNKSKSARRTRSESFHDDYWKSSHEMIAVPVFSPTPFMF</sequence>
<protein>
    <submittedName>
        <fullName evidence="1">Uncharacterized protein</fullName>
    </submittedName>
</protein>
<dbReference type="AlphaFoldDB" id="A0AA36E2S8"/>